<accession>A2DIF7</accession>
<dbReference type="Proteomes" id="UP000001542">
    <property type="component" value="Unassembled WGS sequence"/>
</dbReference>
<organism evidence="2 3">
    <name type="scientific">Trichomonas vaginalis (strain ATCC PRA-98 / G3)</name>
    <dbReference type="NCBI Taxonomy" id="412133"/>
    <lineage>
        <taxon>Eukaryota</taxon>
        <taxon>Metamonada</taxon>
        <taxon>Parabasalia</taxon>
        <taxon>Trichomonadida</taxon>
        <taxon>Trichomonadidae</taxon>
        <taxon>Trichomonas</taxon>
    </lineage>
</organism>
<dbReference type="AlphaFoldDB" id="A2DIF7"/>
<sequence length="76" mass="8900">MDWSSTSTWDMQPPENLDKTEIFSSHNDEIKNKLDTIRMLHQAPEPPPQLPLPFNVFQSRKEYISSNDRITIINSK</sequence>
<reference evidence="2" key="2">
    <citation type="journal article" date="2007" name="Science">
        <title>Draft genome sequence of the sexually transmitted pathogen Trichomonas vaginalis.</title>
        <authorList>
            <person name="Carlton J.M."/>
            <person name="Hirt R.P."/>
            <person name="Silva J.C."/>
            <person name="Delcher A.L."/>
            <person name="Schatz M."/>
            <person name="Zhao Q."/>
            <person name="Wortman J.R."/>
            <person name="Bidwell S.L."/>
            <person name="Alsmark U.C.M."/>
            <person name="Besteiro S."/>
            <person name="Sicheritz-Ponten T."/>
            <person name="Noel C.J."/>
            <person name="Dacks J.B."/>
            <person name="Foster P.G."/>
            <person name="Simillion C."/>
            <person name="Van de Peer Y."/>
            <person name="Miranda-Saavedra D."/>
            <person name="Barton G.J."/>
            <person name="Westrop G.D."/>
            <person name="Mueller S."/>
            <person name="Dessi D."/>
            <person name="Fiori P.L."/>
            <person name="Ren Q."/>
            <person name="Paulsen I."/>
            <person name="Zhang H."/>
            <person name="Bastida-Corcuera F.D."/>
            <person name="Simoes-Barbosa A."/>
            <person name="Brown M.T."/>
            <person name="Hayes R.D."/>
            <person name="Mukherjee M."/>
            <person name="Okumura C.Y."/>
            <person name="Schneider R."/>
            <person name="Smith A.J."/>
            <person name="Vanacova S."/>
            <person name="Villalvazo M."/>
            <person name="Haas B.J."/>
            <person name="Pertea M."/>
            <person name="Feldblyum T.V."/>
            <person name="Utterback T.R."/>
            <person name="Shu C.L."/>
            <person name="Osoegawa K."/>
            <person name="de Jong P.J."/>
            <person name="Hrdy I."/>
            <person name="Horvathova L."/>
            <person name="Zubacova Z."/>
            <person name="Dolezal P."/>
            <person name="Malik S.B."/>
            <person name="Logsdon J.M. Jr."/>
            <person name="Henze K."/>
            <person name="Gupta A."/>
            <person name="Wang C.C."/>
            <person name="Dunne R.L."/>
            <person name="Upcroft J.A."/>
            <person name="Upcroft P."/>
            <person name="White O."/>
            <person name="Salzberg S.L."/>
            <person name="Tang P."/>
            <person name="Chiu C.-H."/>
            <person name="Lee Y.-S."/>
            <person name="Embley T.M."/>
            <person name="Coombs G.H."/>
            <person name="Mottram J.C."/>
            <person name="Tachezy J."/>
            <person name="Fraser-Liggett C.M."/>
            <person name="Johnson P.J."/>
        </authorList>
    </citation>
    <scope>NUCLEOTIDE SEQUENCE [LARGE SCALE GENOMIC DNA]</scope>
    <source>
        <strain evidence="2">G3</strain>
    </source>
</reference>
<feature type="region of interest" description="Disordered" evidence="1">
    <location>
        <begin position="1"/>
        <end position="22"/>
    </location>
</feature>
<evidence type="ECO:0000313" key="2">
    <source>
        <dbReference type="EMBL" id="EAY19761.1"/>
    </source>
</evidence>
<proteinExistence type="predicted"/>
<feature type="compositionally biased region" description="Polar residues" evidence="1">
    <location>
        <begin position="1"/>
        <end position="10"/>
    </location>
</feature>
<dbReference type="InParanoid" id="A2DIF7"/>
<dbReference type="KEGG" id="tva:5465293"/>
<dbReference type="VEuPathDB" id="TrichDB:TVAG_178050"/>
<evidence type="ECO:0000256" key="1">
    <source>
        <dbReference type="SAM" id="MobiDB-lite"/>
    </source>
</evidence>
<gene>
    <name evidence="2" type="ORF">TVAG_178050</name>
</gene>
<dbReference type="EMBL" id="DS113204">
    <property type="protein sequence ID" value="EAY19761.1"/>
    <property type="molecule type" value="Genomic_DNA"/>
</dbReference>
<name>A2DIF7_TRIV3</name>
<keyword evidence="3" id="KW-1185">Reference proteome</keyword>
<evidence type="ECO:0000313" key="3">
    <source>
        <dbReference type="Proteomes" id="UP000001542"/>
    </source>
</evidence>
<protein>
    <submittedName>
        <fullName evidence="2">Uncharacterized protein</fullName>
    </submittedName>
</protein>
<dbReference type="VEuPathDB" id="TrichDB:TVAGG3_0601240"/>
<reference evidence="2" key="1">
    <citation type="submission" date="2006-10" db="EMBL/GenBank/DDBJ databases">
        <authorList>
            <person name="Amadeo P."/>
            <person name="Zhao Q."/>
            <person name="Wortman J."/>
            <person name="Fraser-Liggett C."/>
            <person name="Carlton J."/>
        </authorList>
    </citation>
    <scope>NUCLEOTIDE SEQUENCE</scope>
    <source>
        <strain evidence="2">G3</strain>
    </source>
</reference>
<dbReference type="RefSeq" id="XP_001580747.1">
    <property type="nucleotide sequence ID" value="XM_001580697.1"/>
</dbReference>